<dbReference type="InterPro" id="IPR019572">
    <property type="entry name" value="UBA_E1_SCCH"/>
</dbReference>
<feature type="binding site" evidence="13">
    <location>
        <position position="66"/>
    </location>
    <ligand>
        <name>ATP</name>
        <dbReference type="ChEBI" id="CHEBI:30616"/>
    </ligand>
</feature>
<dbReference type="OrthoDB" id="10255449at2759"/>
<dbReference type="FunFam" id="1.10.10.520:FF:000004">
    <property type="entry name" value="SUMO-activating enzyme subunit"/>
    <property type="match status" value="1"/>
</dbReference>
<feature type="binding site" evidence="13">
    <location>
        <begin position="50"/>
        <end position="53"/>
    </location>
    <ligand>
        <name>ATP</name>
        <dbReference type="ChEBI" id="CHEBI:30616"/>
    </ligand>
</feature>
<accession>A0A1S2YWF1</accession>
<dbReference type="GeneID" id="101502509"/>
<dbReference type="Pfam" id="PF14732">
    <property type="entry name" value="UAE_UbL"/>
    <property type="match status" value="1"/>
</dbReference>
<evidence type="ECO:0000313" key="20">
    <source>
        <dbReference type="RefSeq" id="XP_004510996.1"/>
    </source>
</evidence>
<evidence type="ECO:0000313" key="19">
    <source>
        <dbReference type="Proteomes" id="UP000087171"/>
    </source>
</evidence>
<evidence type="ECO:0000259" key="18">
    <source>
        <dbReference type="Pfam" id="PF14732"/>
    </source>
</evidence>
<feature type="binding site" evidence="14">
    <location>
        <position position="431"/>
    </location>
    <ligand>
        <name>Zn(2+)</name>
        <dbReference type="ChEBI" id="CHEBI:29105"/>
    </ligand>
</feature>
<dbReference type="PANTHER" id="PTHR10953:SF5">
    <property type="entry name" value="SUMO-ACTIVATING ENZYME SUBUNIT 2"/>
    <property type="match status" value="1"/>
</dbReference>
<evidence type="ECO:0000256" key="1">
    <source>
        <dbReference type="ARBA" id="ARBA00004123"/>
    </source>
</evidence>
<dbReference type="Gene3D" id="1.10.10.520">
    <property type="entry name" value="Ubiquitin activating enzymes (Uba3). Chain: B, domain 2"/>
    <property type="match status" value="1"/>
</dbReference>
<dbReference type="GO" id="GO:0005524">
    <property type="term" value="F:ATP binding"/>
    <property type="evidence" value="ECO:0007669"/>
    <property type="project" value="UniProtKB-UniRule"/>
</dbReference>
<keyword evidence="6 11" id="KW-0547">Nucleotide-binding</keyword>
<dbReference type="GO" id="GO:0016925">
    <property type="term" value="P:protein sumoylation"/>
    <property type="evidence" value="ECO:0007669"/>
    <property type="project" value="UniProtKB-UniRule"/>
</dbReference>
<dbReference type="KEGG" id="cam:101502509"/>
<dbReference type="InterPro" id="IPR042449">
    <property type="entry name" value="Ub-E1_IAD_1"/>
</dbReference>
<evidence type="ECO:0000256" key="7">
    <source>
        <dbReference type="ARBA" id="ARBA00022786"/>
    </source>
</evidence>
<keyword evidence="9 11" id="KW-0067">ATP-binding</keyword>
<dbReference type="PIRSF" id="PIRSF039133">
    <property type="entry name" value="SUMO_E1B"/>
    <property type="match status" value="1"/>
</dbReference>
<dbReference type="InterPro" id="IPR028077">
    <property type="entry name" value="UAE_UbL_dom"/>
</dbReference>
<dbReference type="InterPro" id="IPR045886">
    <property type="entry name" value="ThiF/MoeB/HesA"/>
</dbReference>
<dbReference type="Pfam" id="PF00899">
    <property type="entry name" value="ThiF"/>
    <property type="match status" value="1"/>
</dbReference>
<dbReference type="FunFam" id="3.10.290.20:FF:000004">
    <property type="entry name" value="SUMO-activating enzyme subunit"/>
    <property type="match status" value="1"/>
</dbReference>
<keyword evidence="19" id="KW-1185">Reference proteome</keyword>
<comment type="similarity">
    <text evidence="3 11">Belongs to the ubiquitin-activating E1 family.</text>
</comment>
<evidence type="ECO:0000256" key="9">
    <source>
        <dbReference type="ARBA" id="ARBA00022840"/>
    </source>
</evidence>
<feature type="active site" description="Glycyl thioester intermediate" evidence="12">
    <location>
        <position position="167"/>
    </location>
</feature>
<feature type="compositionally biased region" description="Basic and acidic residues" evidence="15">
    <location>
        <begin position="584"/>
        <end position="599"/>
    </location>
</feature>
<feature type="binding site" evidence="14">
    <location>
        <position position="152"/>
    </location>
    <ligand>
        <name>Zn(2+)</name>
        <dbReference type="ChEBI" id="CHEBI:29105"/>
    </ligand>
</feature>
<dbReference type="eggNOG" id="KOG2013">
    <property type="taxonomic scope" value="Eukaryota"/>
</dbReference>
<evidence type="ECO:0000259" key="16">
    <source>
        <dbReference type="Pfam" id="PF00899"/>
    </source>
</evidence>
<protein>
    <recommendedName>
        <fullName evidence="11">SUMO-activating enzyme subunit</fullName>
    </recommendedName>
</protein>
<evidence type="ECO:0000256" key="14">
    <source>
        <dbReference type="PIRSR" id="PIRSR039133-3"/>
    </source>
</evidence>
<dbReference type="GO" id="GO:0016740">
    <property type="term" value="F:transferase activity"/>
    <property type="evidence" value="ECO:0007669"/>
    <property type="project" value="UniProtKB-KW"/>
</dbReference>
<keyword evidence="5 11" id="KW-0479">Metal-binding</keyword>
<feature type="binding site" evidence="14">
    <location>
        <position position="155"/>
    </location>
    <ligand>
        <name>Zn(2+)</name>
        <dbReference type="ChEBI" id="CHEBI:29105"/>
    </ligand>
</feature>
<dbReference type="InterPro" id="IPR000594">
    <property type="entry name" value="ThiF_NAD_FAD-bd"/>
</dbReference>
<dbReference type="PANTHER" id="PTHR10953">
    <property type="entry name" value="UBIQUITIN-ACTIVATING ENZYME E1"/>
    <property type="match status" value="1"/>
</dbReference>
<evidence type="ECO:0000256" key="11">
    <source>
        <dbReference type="PIRNR" id="PIRNR039133"/>
    </source>
</evidence>
<dbReference type="RefSeq" id="XP_004510996.1">
    <property type="nucleotide sequence ID" value="XM_004510939.3"/>
</dbReference>
<dbReference type="FunFam" id="3.40.50.720:FF:000864">
    <property type="entry name" value="SUMO-activating enzyme subunit"/>
    <property type="match status" value="1"/>
</dbReference>
<reference evidence="19" key="1">
    <citation type="journal article" date="2013" name="Nat. Biotechnol.">
        <title>Draft genome sequence of chickpea (Cicer arietinum) provides a resource for trait improvement.</title>
        <authorList>
            <person name="Varshney R.K."/>
            <person name="Song C."/>
            <person name="Saxena R.K."/>
            <person name="Azam S."/>
            <person name="Yu S."/>
            <person name="Sharpe A.G."/>
            <person name="Cannon S."/>
            <person name="Baek J."/>
            <person name="Rosen B.D."/>
            <person name="Tar'an B."/>
            <person name="Millan T."/>
            <person name="Zhang X."/>
            <person name="Ramsay L.D."/>
            <person name="Iwata A."/>
            <person name="Wang Y."/>
            <person name="Nelson W."/>
            <person name="Farmer A.D."/>
            <person name="Gaur P.M."/>
            <person name="Soderlund C."/>
            <person name="Penmetsa R.V."/>
            <person name="Xu C."/>
            <person name="Bharti A.K."/>
            <person name="He W."/>
            <person name="Winter P."/>
            <person name="Zhao S."/>
            <person name="Hane J.K."/>
            <person name="Carrasquilla-Garcia N."/>
            <person name="Condie J.A."/>
            <person name="Upadhyaya H.D."/>
            <person name="Luo M.C."/>
            <person name="Thudi M."/>
            <person name="Gowda C.L."/>
            <person name="Singh N.P."/>
            <person name="Lichtenzveig J."/>
            <person name="Gali K.K."/>
            <person name="Rubio J."/>
            <person name="Nadarajan N."/>
            <person name="Dolezel J."/>
            <person name="Bansal K.C."/>
            <person name="Xu X."/>
            <person name="Edwards D."/>
            <person name="Zhang G."/>
            <person name="Kahl G."/>
            <person name="Gil J."/>
            <person name="Singh K.B."/>
            <person name="Datta S.K."/>
            <person name="Jackson S.A."/>
            <person name="Wang J."/>
            <person name="Cook D.R."/>
        </authorList>
    </citation>
    <scope>NUCLEOTIDE SEQUENCE [LARGE SCALE GENOMIC DNA]</scope>
    <source>
        <strain evidence="19">cv. CDC Frontier</strain>
    </source>
</reference>
<keyword evidence="8 11" id="KW-0862">Zinc</keyword>
<evidence type="ECO:0000256" key="12">
    <source>
        <dbReference type="PIRSR" id="PIRSR039133-1"/>
    </source>
</evidence>
<comment type="pathway">
    <text evidence="2 11">Protein modification; protein sumoylation.</text>
</comment>
<evidence type="ECO:0000256" key="13">
    <source>
        <dbReference type="PIRSR" id="PIRSR039133-2"/>
    </source>
</evidence>
<dbReference type="GO" id="GO:0005737">
    <property type="term" value="C:cytoplasm"/>
    <property type="evidence" value="ECO:0007669"/>
    <property type="project" value="TreeGrafter"/>
</dbReference>
<evidence type="ECO:0000256" key="5">
    <source>
        <dbReference type="ARBA" id="ARBA00022723"/>
    </source>
</evidence>
<dbReference type="GO" id="GO:0031510">
    <property type="term" value="C:SUMO activating enzyme complex"/>
    <property type="evidence" value="ECO:0007669"/>
    <property type="project" value="UniProtKB-UniRule"/>
</dbReference>
<feature type="region of interest" description="Disordered" evidence="15">
    <location>
        <begin position="551"/>
        <end position="603"/>
    </location>
</feature>
<dbReference type="Proteomes" id="UP000087171">
    <property type="component" value="Chromosome Ca7"/>
</dbReference>
<feature type="domain" description="THIF-type NAD/FAD binding fold" evidence="16">
    <location>
        <begin position="9"/>
        <end position="431"/>
    </location>
</feature>
<dbReference type="PaxDb" id="3827-XP_004510996.1"/>
<keyword evidence="10" id="KW-0539">Nucleus</keyword>
<keyword evidence="4" id="KW-0808">Transferase</keyword>
<evidence type="ECO:0000256" key="6">
    <source>
        <dbReference type="ARBA" id="ARBA00022741"/>
    </source>
</evidence>
<comment type="subunit">
    <text evidence="11">Heterodimer.</text>
</comment>
<comment type="subcellular location">
    <subcellularLocation>
        <location evidence="1">Nucleus</location>
    </subcellularLocation>
</comment>
<evidence type="ECO:0000256" key="3">
    <source>
        <dbReference type="ARBA" id="ARBA00005673"/>
    </source>
</evidence>
<feature type="binding site" evidence="13">
    <location>
        <begin position="18"/>
        <end position="23"/>
    </location>
    <ligand>
        <name>ATP</name>
        <dbReference type="ChEBI" id="CHEBI:30616"/>
    </ligand>
</feature>
<sequence length="628" mass="69587">MASSSSSPIKDAKVLMVGAGGIGCELLKTLALSGFSDIHIIDMDTIEVSNLNRQFLFRQSHVGQSKAKVARDAVLKFRPHINITSYHANVKGPDFNVDFFKQFNVVLNGLDNLDARRHVNRLCLAADVPLVESGTTGFLGQVTVHVKGRTECYECQPKPAPKTYPVCTITSTPSKFVHCIVWAKDLLFSKLFGDKNQDNDLNVRSSDAASSSKNVDDIFEHSKDEDITQYGRKIFDHVFGYNIELALSNEETWKNRNRPKPIYSKDVLSDELAKQNGNLDNDNASGDGLSVSAMASLGMKNPQDIWSLKENSRILLEALRLFFTKREKEIGNLSFDKDDQLAVEFVTAAANIRAASFGIPLHSLFEAKGIAGNIVHAVATTNAVIAGLIVIEAIKVLKNDIKSYRMTYCLEHPSRNMLLMPVEPFEPNKSCYVCSESPILLEINTNRSKLKDVVEKIIKAKLGMSLPLIMNASNLLYEAGDIEDDMVAIYNANLEKVLAELPSPVTGGTMLTVEDFQQELKCNINIKHREEFDEEKEPDGMVLSGWTQPVSAAENEDKSVSNGANTSDNNDEIGIVSPLKKRKLPDDSDKSNTTDDARHNKQLQVIDDEDDLVMLDGDLDGFKKRRVS</sequence>
<dbReference type="STRING" id="3827.A0A1S2YWF1"/>
<name>A0A1S2YWF1_CICAR</name>
<evidence type="ECO:0000256" key="2">
    <source>
        <dbReference type="ARBA" id="ARBA00004718"/>
    </source>
</evidence>
<dbReference type="CDD" id="cd01489">
    <property type="entry name" value="Uba2_SUMO"/>
    <property type="match status" value="1"/>
</dbReference>
<evidence type="ECO:0000256" key="15">
    <source>
        <dbReference type="SAM" id="MobiDB-lite"/>
    </source>
</evidence>
<proteinExistence type="inferred from homology"/>
<feature type="domain" description="Ubiquitin/SUMO-activating enzyme ubiquitin-like" evidence="18">
    <location>
        <begin position="441"/>
        <end position="532"/>
    </location>
</feature>
<organism evidence="19 20">
    <name type="scientific">Cicer arietinum</name>
    <name type="common">Chickpea</name>
    <name type="synonym">Garbanzo</name>
    <dbReference type="NCBI Taxonomy" id="3827"/>
    <lineage>
        <taxon>Eukaryota</taxon>
        <taxon>Viridiplantae</taxon>
        <taxon>Streptophyta</taxon>
        <taxon>Embryophyta</taxon>
        <taxon>Tracheophyta</taxon>
        <taxon>Spermatophyta</taxon>
        <taxon>Magnoliopsida</taxon>
        <taxon>eudicotyledons</taxon>
        <taxon>Gunneridae</taxon>
        <taxon>Pentapetalae</taxon>
        <taxon>rosids</taxon>
        <taxon>fabids</taxon>
        <taxon>Fabales</taxon>
        <taxon>Fabaceae</taxon>
        <taxon>Papilionoideae</taxon>
        <taxon>50 kb inversion clade</taxon>
        <taxon>NPAAA clade</taxon>
        <taxon>Hologalegina</taxon>
        <taxon>IRL clade</taxon>
        <taxon>Cicereae</taxon>
        <taxon>Cicer</taxon>
    </lineage>
</organism>
<gene>
    <name evidence="20" type="primary">LOC101502509</name>
</gene>
<dbReference type="InterPro" id="IPR023318">
    <property type="entry name" value="Ub_act_enz_dom_a_sf"/>
</dbReference>
<dbReference type="GO" id="GO:0046872">
    <property type="term" value="F:metal ion binding"/>
    <property type="evidence" value="ECO:0007669"/>
    <property type="project" value="UniProtKB-KW"/>
</dbReference>
<evidence type="ECO:0000256" key="4">
    <source>
        <dbReference type="ARBA" id="ARBA00022679"/>
    </source>
</evidence>
<dbReference type="InterPro" id="IPR030661">
    <property type="entry name" value="Uba2"/>
</dbReference>
<reference evidence="20" key="2">
    <citation type="submission" date="2025-08" db="UniProtKB">
        <authorList>
            <consortium name="RefSeq"/>
        </authorList>
    </citation>
    <scope>IDENTIFICATION</scope>
    <source>
        <tissue evidence="20">Etiolated seedlings</tissue>
    </source>
</reference>
<dbReference type="InterPro" id="IPR035985">
    <property type="entry name" value="Ubiquitin-activating_enz"/>
</dbReference>
<evidence type="ECO:0000256" key="8">
    <source>
        <dbReference type="ARBA" id="ARBA00022833"/>
    </source>
</evidence>
<feature type="binding site" evidence="13">
    <location>
        <begin position="111"/>
        <end position="116"/>
    </location>
    <ligand>
        <name>ATP</name>
        <dbReference type="ChEBI" id="CHEBI:30616"/>
    </ligand>
</feature>
<feature type="binding site" evidence="13">
    <location>
        <position position="42"/>
    </location>
    <ligand>
        <name>ATP</name>
        <dbReference type="ChEBI" id="CHEBI:30616"/>
    </ligand>
</feature>
<evidence type="ECO:0000256" key="10">
    <source>
        <dbReference type="ARBA" id="ARBA00023242"/>
    </source>
</evidence>
<dbReference type="AlphaFoldDB" id="A0A1S2YWF1"/>
<feature type="binding site" evidence="14">
    <location>
        <position position="434"/>
    </location>
    <ligand>
        <name>Zn(2+)</name>
        <dbReference type="ChEBI" id="CHEBI:29105"/>
    </ligand>
</feature>
<dbReference type="Gene3D" id="3.10.290.20">
    <property type="entry name" value="Ubiquitin-like 2 activating enzyme e1b. Chain: B, domain 3"/>
    <property type="match status" value="1"/>
</dbReference>
<dbReference type="FunFam" id="3.50.50.80:FF:000002">
    <property type="entry name" value="SUMO-activating enzyme subunit 2"/>
    <property type="match status" value="1"/>
</dbReference>
<keyword evidence="7 11" id="KW-0833">Ubl conjugation pathway</keyword>
<dbReference type="UniPathway" id="UPA00886"/>
<evidence type="ECO:0000259" key="17">
    <source>
        <dbReference type="Pfam" id="PF10585"/>
    </source>
</evidence>
<dbReference type="FunFam" id="3.40.50.720:FF:000618">
    <property type="entry name" value="SUMO-activating enzyme subunit 2"/>
    <property type="match status" value="1"/>
</dbReference>
<feature type="domain" description="Ubiquitin-activating enzyme SCCH" evidence="17">
    <location>
        <begin position="319"/>
        <end position="368"/>
    </location>
</feature>
<dbReference type="Pfam" id="PF10585">
    <property type="entry name" value="UBA_E1_SCCH"/>
    <property type="match status" value="1"/>
</dbReference>
<dbReference type="SUPFAM" id="SSF69572">
    <property type="entry name" value="Activating enzymes of the ubiquitin-like proteins"/>
    <property type="match status" value="1"/>
</dbReference>
<dbReference type="Gene3D" id="3.50.50.80">
    <property type="entry name" value="Ubiquitin-activating enzyme E1, inactive adenylation domain, subdomain 1"/>
    <property type="match status" value="1"/>
</dbReference>
<dbReference type="GO" id="GO:0019948">
    <property type="term" value="F:SUMO activating enzyme activity"/>
    <property type="evidence" value="ECO:0007669"/>
    <property type="project" value="UniProtKB-UniRule"/>
</dbReference>